<feature type="transmembrane region" description="Helical" evidence="2">
    <location>
        <begin position="358"/>
        <end position="376"/>
    </location>
</feature>
<keyword evidence="2" id="KW-0812">Transmembrane</keyword>
<feature type="transmembrane region" description="Helical" evidence="2">
    <location>
        <begin position="578"/>
        <end position="604"/>
    </location>
</feature>
<comment type="function">
    <text evidence="1">Part of the tripartite ATP-independent periplasmic (TRAP) transport system.</text>
</comment>
<reference evidence="4 5" key="1">
    <citation type="submission" date="2018-01" db="EMBL/GenBank/DDBJ databases">
        <title>Halomonas endophytica sp. nov., isolated from storage liquid in the stems of Populus euphratica.</title>
        <authorList>
            <person name="Chen C."/>
        </authorList>
    </citation>
    <scope>NUCLEOTIDE SEQUENCE [LARGE SCALE GENOMIC DNA]</scope>
    <source>
        <strain evidence="4 5">MC28</strain>
    </source>
</reference>
<dbReference type="AlphaFoldDB" id="A0A2N7UB46"/>
<keyword evidence="1" id="KW-0813">Transport</keyword>
<keyword evidence="2" id="KW-1133">Transmembrane helix</keyword>
<dbReference type="Proteomes" id="UP000235803">
    <property type="component" value="Unassembled WGS sequence"/>
</dbReference>
<feature type="transmembrane region" description="Helical" evidence="2">
    <location>
        <begin position="39"/>
        <end position="58"/>
    </location>
</feature>
<keyword evidence="5" id="KW-1185">Reference proteome</keyword>
<evidence type="ECO:0000256" key="1">
    <source>
        <dbReference type="RuleBase" id="RU369079"/>
    </source>
</evidence>
<keyword evidence="1" id="KW-1003">Cell membrane</keyword>
<evidence type="ECO:0000313" key="4">
    <source>
        <dbReference type="EMBL" id="PMR77654.1"/>
    </source>
</evidence>
<feature type="transmembrane region" description="Helical" evidence="2">
    <location>
        <begin position="396"/>
        <end position="416"/>
    </location>
</feature>
<dbReference type="RefSeq" id="WP_102651726.1">
    <property type="nucleotide sequence ID" value="NZ_PNRF01000006.1"/>
</dbReference>
<dbReference type="PANTHER" id="PTHR43849:SF2">
    <property type="entry name" value="BLL3936 PROTEIN"/>
    <property type="match status" value="1"/>
</dbReference>
<evidence type="ECO:0000259" key="3">
    <source>
        <dbReference type="Pfam" id="PF06808"/>
    </source>
</evidence>
<feature type="transmembrane region" description="Helical" evidence="2">
    <location>
        <begin position="512"/>
        <end position="533"/>
    </location>
</feature>
<evidence type="ECO:0000313" key="5">
    <source>
        <dbReference type="Proteomes" id="UP000235803"/>
    </source>
</evidence>
<dbReference type="PANTHER" id="PTHR43849">
    <property type="entry name" value="BLL3936 PROTEIN"/>
    <property type="match status" value="1"/>
</dbReference>
<dbReference type="NCBIfam" id="TIGR02123">
    <property type="entry name" value="TRAP_fused"/>
    <property type="match status" value="1"/>
</dbReference>
<dbReference type="OrthoDB" id="9759894at2"/>
<dbReference type="GO" id="GO:0005886">
    <property type="term" value="C:plasma membrane"/>
    <property type="evidence" value="ECO:0007669"/>
    <property type="project" value="UniProtKB-SubCell"/>
</dbReference>
<dbReference type="InterPro" id="IPR010656">
    <property type="entry name" value="DctM"/>
</dbReference>
<feature type="transmembrane region" description="Helical" evidence="2">
    <location>
        <begin position="95"/>
        <end position="114"/>
    </location>
</feature>
<proteinExistence type="predicted"/>
<dbReference type="Pfam" id="PF06808">
    <property type="entry name" value="DctM"/>
    <property type="match status" value="1"/>
</dbReference>
<keyword evidence="1" id="KW-0997">Cell inner membrane</keyword>
<name>A0A2N7UB46_9GAMM</name>
<feature type="transmembrane region" description="Helical" evidence="2">
    <location>
        <begin position="177"/>
        <end position="198"/>
    </location>
</feature>
<comment type="subcellular location">
    <subcellularLocation>
        <location evidence="1">Cell inner membrane</location>
        <topology evidence="1">Multi-pass membrane protein</topology>
    </subcellularLocation>
</comment>
<feature type="transmembrane region" description="Helical" evidence="2">
    <location>
        <begin position="332"/>
        <end position="353"/>
    </location>
</feature>
<comment type="caution">
    <text evidence="4">The sequence shown here is derived from an EMBL/GenBank/DDBJ whole genome shotgun (WGS) entry which is preliminary data.</text>
</comment>
<evidence type="ECO:0000256" key="2">
    <source>
        <dbReference type="SAM" id="Phobius"/>
    </source>
</evidence>
<feature type="transmembrane region" description="Helical" evidence="2">
    <location>
        <begin position="288"/>
        <end position="312"/>
    </location>
</feature>
<feature type="transmembrane region" description="Helical" evidence="2">
    <location>
        <begin position="456"/>
        <end position="475"/>
    </location>
</feature>
<feature type="transmembrane region" description="Helical" evidence="2">
    <location>
        <begin position="12"/>
        <end position="32"/>
    </location>
</feature>
<feature type="transmembrane region" description="Helical" evidence="2">
    <location>
        <begin position="120"/>
        <end position="141"/>
    </location>
</feature>
<dbReference type="InterPro" id="IPR011853">
    <property type="entry name" value="TRAP_DctM-Dct_fused"/>
</dbReference>
<gene>
    <name evidence="4" type="ORF">C1H69_01880</name>
</gene>
<protein>
    <submittedName>
        <fullName evidence="4">C4-dicarboxylate ABC transporter</fullName>
    </submittedName>
</protein>
<dbReference type="EMBL" id="PNRF01000006">
    <property type="protein sequence ID" value="PMR77654.1"/>
    <property type="molecule type" value="Genomic_DNA"/>
</dbReference>
<feature type="transmembrane region" description="Helical" evidence="2">
    <location>
        <begin position="482"/>
        <end position="506"/>
    </location>
</feature>
<sequence>MSFLRDSTGWSLRALIAITALAILGFHFYALIIQPLDPLIFRVWHITGLVVFGSLVSLTMDSPWLRYTAPALALAVLSGAIYMTMDMQGIAMRAGVLPSDTDVIIAVLMVGAVLEVTRRTTGNAIFILAVLAILYGLYGNYLPNFVGHRGYSFERLVTYLYTTNGLLNIPLGSSATYIYLFVLFGSLMMASGAGEYLIKLAIAMSGRARGGPAKVAITASGFFGMINGTSAGNVVATGSMTIPMMKRAGYTPTVAASVEATSSSGGQILPPVMGAAAFLMVDMTGMSYTSIIMAATIPAVLYFLSVFMMSHYEAVNRGIGGVSNEEQRLDKKSLLTGLYFLLPPLVLIFSLLVLNVSIILSGLYAVAATLLVSWIRKVTRIGPKVATKASIDAASSILPIAATCATAGIIMGVLNLTGMGLKLAMVIITITGGSLFLTLLLAMVVTIVLGMGLPTVAAYAITGAVVAPALTRLGVEPMAAHLFVLYFASMSAITPPVSLASFAAAAVARAPVWPVAMTALKLGTAGFIVPYLFVYRPEILMAGSFGSIVFETVIAVIAIISLAAALQLRTDTWWPRVAWFAGAILLLTPDLLLTAVGLAIAGLATAWELHHRRQHPVAGRAAR</sequence>
<keyword evidence="2" id="KW-0472">Membrane</keyword>
<accession>A0A2N7UB46</accession>
<feature type="domain" description="TRAP C4-dicarboxylate transport system permease DctM subunit" evidence="3">
    <location>
        <begin position="109"/>
        <end position="540"/>
    </location>
</feature>
<feature type="transmembrane region" description="Helical" evidence="2">
    <location>
        <begin position="423"/>
        <end position="450"/>
    </location>
</feature>
<feature type="transmembrane region" description="Helical" evidence="2">
    <location>
        <begin position="64"/>
        <end position="83"/>
    </location>
</feature>
<dbReference type="GO" id="GO:0022857">
    <property type="term" value="F:transmembrane transporter activity"/>
    <property type="evidence" value="ECO:0007669"/>
    <property type="project" value="UniProtKB-UniRule"/>
</dbReference>
<organism evidence="4 5">
    <name type="scientific">Billgrantia endophytica</name>
    <dbReference type="NCBI Taxonomy" id="2033802"/>
    <lineage>
        <taxon>Bacteria</taxon>
        <taxon>Pseudomonadati</taxon>
        <taxon>Pseudomonadota</taxon>
        <taxon>Gammaproteobacteria</taxon>
        <taxon>Oceanospirillales</taxon>
        <taxon>Halomonadaceae</taxon>
        <taxon>Billgrantia</taxon>
    </lineage>
</organism>
<feature type="transmembrane region" description="Helical" evidence="2">
    <location>
        <begin position="545"/>
        <end position="566"/>
    </location>
</feature>